<dbReference type="Pfam" id="PF13380">
    <property type="entry name" value="CoA_binding_2"/>
    <property type="match status" value="1"/>
</dbReference>
<comment type="caution">
    <text evidence="6">The sequence shown here is derived from an EMBL/GenBank/DDBJ whole genome shotgun (WGS) entry which is preliminary data.</text>
</comment>
<organism evidence="6 7">
    <name type="scientific">candidate division WWE3 bacterium CG08_land_8_20_14_0_20_41_15</name>
    <dbReference type="NCBI Taxonomy" id="1975086"/>
    <lineage>
        <taxon>Bacteria</taxon>
        <taxon>Katanobacteria</taxon>
    </lineage>
</organism>
<evidence type="ECO:0000313" key="6">
    <source>
        <dbReference type="EMBL" id="PIS21594.1"/>
    </source>
</evidence>
<dbReference type="GO" id="GO:0043758">
    <property type="term" value="F:acetate-CoA ligase (ADP-forming) activity"/>
    <property type="evidence" value="ECO:0007669"/>
    <property type="project" value="InterPro"/>
</dbReference>
<dbReference type="Pfam" id="PF13607">
    <property type="entry name" value="Succ_CoA_lig"/>
    <property type="match status" value="1"/>
</dbReference>
<reference evidence="7" key="1">
    <citation type="submission" date="2017-09" db="EMBL/GenBank/DDBJ databases">
        <title>Depth-based differentiation of microbial function through sediment-hosted aquifers and enrichment of novel symbionts in the deep terrestrial subsurface.</title>
        <authorList>
            <person name="Probst A.J."/>
            <person name="Ladd B."/>
            <person name="Jarett J.K."/>
            <person name="Geller-Mcgrath D.E."/>
            <person name="Sieber C.M.K."/>
            <person name="Emerson J.B."/>
            <person name="Anantharaman K."/>
            <person name="Thomas B.C."/>
            <person name="Malmstrom R."/>
            <person name="Stieglmeier M."/>
            <person name="Klingl A."/>
            <person name="Woyke T."/>
            <person name="Ryan C.M."/>
            <person name="Banfield J.F."/>
        </authorList>
    </citation>
    <scope>NUCLEOTIDE SEQUENCE [LARGE SCALE GENOMIC DNA]</scope>
</reference>
<evidence type="ECO:0000259" key="5">
    <source>
        <dbReference type="PROSITE" id="PS50975"/>
    </source>
</evidence>
<dbReference type="AlphaFoldDB" id="A0A2H0X9J7"/>
<dbReference type="PANTHER" id="PTHR43334:SF2">
    <property type="entry name" value="ACETATE--COA LIGASE [ADP-FORMING]"/>
    <property type="match status" value="1"/>
</dbReference>
<dbReference type="Gene3D" id="3.30.1490.20">
    <property type="entry name" value="ATP-grasp fold, A domain"/>
    <property type="match status" value="1"/>
</dbReference>
<feature type="domain" description="ATP-grasp" evidence="5">
    <location>
        <begin position="493"/>
        <end position="529"/>
    </location>
</feature>
<dbReference type="GO" id="GO:0005524">
    <property type="term" value="F:ATP binding"/>
    <property type="evidence" value="ECO:0007669"/>
    <property type="project" value="UniProtKB-UniRule"/>
</dbReference>
<dbReference type="PROSITE" id="PS50975">
    <property type="entry name" value="ATP_GRASP"/>
    <property type="match status" value="1"/>
</dbReference>
<dbReference type="SUPFAM" id="SSF56059">
    <property type="entry name" value="Glutathione synthetase ATP-binding domain-like"/>
    <property type="match status" value="1"/>
</dbReference>
<evidence type="ECO:0000256" key="4">
    <source>
        <dbReference type="PROSITE-ProRule" id="PRU00409"/>
    </source>
</evidence>
<dbReference type="InterPro" id="IPR016102">
    <property type="entry name" value="Succinyl-CoA_synth-like"/>
</dbReference>
<keyword evidence="2 4" id="KW-0547">Nucleotide-binding</keyword>
<gene>
    <name evidence="6" type="ORF">COT51_01630</name>
</gene>
<name>A0A2H0X9J7_UNCKA</name>
<keyword evidence="3 4" id="KW-0067">ATP-binding</keyword>
<dbReference type="InterPro" id="IPR011761">
    <property type="entry name" value="ATP-grasp"/>
</dbReference>
<evidence type="ECO:0000256" key="2">
    <source>
        <dbReference type="ARBA" id="ARBA00022741"/>
    </source>
</evidence>
<dbReference type="Gene3D" id="3.40.50.261">
    <property type="entry name" value="Succinyl-CoA synthetase domains"/>
    <property type="match status" value="2"/>
</dbReference>
<evidence type="ECO:0000256" key="1">
    <source>
        <dbReference type="ARBA" id="ARBA00022598"/>
    </source>
</evidence>
<dbReference type="PANTHER" id="PTHR43334">
    <property type="entry name" value="ACETATE--COA LIGASE [ADP-FORMING]"/>
    <property type="match status" value="1"/>
</dbReference>
<dbReference type="Gene3D" id="3.30.470.20">
    <property type="entry name" value="ATP-grasp fold, B domain"/>
    <property type="match status" value="1"/>
</dbReference>
<protein>
    <recommendedName>
        <fullName evidence="5">ATP-grasp domain-containing protein</fullName>
    </recommendedName>
</protein>
<dbReference type="EMBL" id="PEYV01000029">
    <property type="protein sequence ID" value="PIS21594.1"/>
    <property type="molecule type" value="Genomic_DNA"/>
</dbReference>
<dbReference type="GO" id="GO:0046872">
    <property type="term" value="F:metal ion binding"/>
    <property type="evidence" value="ECO:0007669"/>
    <property type="project" value="InterPro"/>
</dbReference>
<dbReference type="Gene3D" id="3.40.50.720">
    <property type="entry name" value="NAD(P)-binding Rossmann-like Domain"/>
    <property type="match status" value="1"/>
</dbReference>
<dbReference type="SUPFAM" id="SSF51735">
    <property type="entry name" value="NAD(P)-binding Rossmann-fold domains"/>
    <property type="match status" value="1"/>
</dbReference>
<dbReference type="SUPFAM" id="SSF52210">
    <property type="entry name" value="Succinyl-CoA synthetase domains"/>
    <property type="match status" value="2"/>
</dbReference>
<accession>A0A2H0X9J7</accession>
<dbReference type="Proteomes" id="UP000231098">
    <property type="component" value="Unassembled WGS sequence"/>
</dbReference>
<proteinExistence type="predicted"/>
<evidence type="ECO:0000256" key="3">
    <source>
        <dbReference type="ARBA" id="ARBA00022840"/>
    </source>
</evidence>
<dbReference type="InterPro" id="IPR013815">
    <property type="entry name" value="ATP_grasp_subdomain_1"/>
</dbReference>
<dbReference type="Pfam" id="PF13549">
    <property type="entry name" value="ATP-grasp_5"/>
    <property type="match status" value="1"/>
</dbReference>
<dbReference type="InterPro" id="IPR051538">
    <property type="entry name" value="Acyl-CoA_Synth/Transferase"/>
</dbReference>
<dbReference type="InterPro" id="IPR003781">
    <property type="entry name" value="CoA-bd"/>
</dbReference>
<dbReference type="InterPro" id="IPR032875">
    <property type="entry name" value="Succ_CoA_lig_flav_dom"/>
</dbReference>
<dbReference type="Pfam" id="PF19045">
    <property type="entry name" value="Ligase_CoA_2"/>
    <property type="match status" value="1"/>
</dbReference>
<dbReference type="SMART" id="SM00881">
    <property type="entry name" value="CoA_binding"/>
    <property type="match status" value="1"/>
</dbReference>
<evidence type="ECO:0000313" key="7">
    <source>
        <dbReference type="Proteomes" id="UP000231098"/>
    </source>
</evidence>
<keyword evidence="1" id="KW-0436">Ligase</keyword>
<dbReference type="InterPro" id="IPR036291">
    <property type="entry name" value="NAD(P)-bd_dom_sf"/>
</dbReference>
<dbReference type="InterPro" id="IPR043938">
    <property type="entry name" value="Ligase_CoA_dom"/>
</dbReference>
<sequence>MKFQESTLPKDLYYLFNPRGLAVVGASSDPSKIGHTILKNIIEGGYSGNIYPVNPKKGIILGKKVFARLTEVNSQIDVCVISVPALVVFDVLKDCAIKKIPFVLIISSGFSEIGNKEEEEKIKNFAKESGIRLLGPNIFGIFSAKSYLNATFSGSCVSRGSVAMISQSGALGLSLMAKSVSESFGLSAMVSLGNKADLDESDFLEYFGKDKTAKEIFIYIEGVTDGERFFRTLSKVAGKKLVLIIKSGSSVRGAAAAFSHTGSLAGEDIVFDSLISQAGAIRVTDLNQAFSLLNLHSLAGDVKKSETLIVTNGGGVGVLASDSAEKFNVPLFSDLNYLKNKYGAFIPSFGSVKNPIDITGQALAEDYLKILEASLKDPKIKILVCLCCQTAILDNRKLSKYLLRVASKFKKARKNFIFCFIGARDIESHFRNQKYPFYQSVESVFSDISKLNKEKNLVSKSKVLAKLPYKEINNLLENVAMEKRNTLYSFELAELLDKLSINRPKSFFSEEYKDALNSAKKIGFPVVLKIVSKNIIHKTEAGGVKLDIKNELEFKKSFNRLMQDAGRYDSHAIIEGVDVSEMVSGGFELIVGAKKDPIFGTLITCGMGGKYVDIFKDISLRHFDGVKETIFQMFNELKIRPILRGFRGESSMDIPSAVEVVYKLGSLVDKSDLVKEIEINPLIIEKDKVIALDFRVIL</sequence>